<dbReference type="EMBL" id="JXAK01000013">
    <property type="protein sequence ID" value="KIL41085.1"/>
    <property type="molecule type" value="Genomic_DNA"/>
</dbReference>
<feature type="transmembrane region" description="Helical" evidence="7">
    <location>
        <begin position="357"/>
        <end position="377"/>
    </location>
</feature>
<feature type="transmembrane region" description="Helical" evidence="7">
    <location>
        <begin position="326"/>
        <end position="345"/>
    </location>
</feature>
<comment type="caution">
    <text evidence="9">The sequence shown here is derived from an EMBL/GenBank/DDBJ whole genome shotgun (WGS) entry which is preliminary data.</text>
</comment>
<keyword evidence="3" id="KW-1003">Cell membrane</keyword>
<dbReference type="InterPro" id="IPR020846">
    <property type="entry name" value="MFS_dom"/>
</dbReference>
<evidence type="ECO:0000313" key="9">
    <source>
        <dbReference type="EMBL" id="KIL41085.1"/>
    </source>
</evidence>
<evidence type="ECO:0000256" key="3">
    <source>
        <dbReference type="ARBA" id="ARBA00022475"/>
    </source>
</evidence>
<dbReference type="Gene3D" id="1.20.1250.20">
    <property type="entry name" value="MFS general substrate transporter like domains"/>
    <property type="match status" value="1"/>
</dbReference>
<evidence type="ECO:0000256" key="6">
    <source>
        <dbReference type="ARBA" id="ARBA00023136"/>
    </source>
</evidence>
<evidence type="ECO:0000256" key="1">
    <source>
        <dbReference type="ARBA" id="ARBA00004651"/>
    </source>
</evidence>
<evidence type="ECO:0000259" key="8">
    <source>
        <dbReference type="PROSITE" id="PS50850"/>
    </source>
</evidence>
<keyword evidence="5 7" id="KW-1133">Transmembrane helix</keyword>
<feature type="transmembrane region" description="Helical" evidence="7">
    <location>
        <begin position="26"/>
        <end position="47"/>
    </location>
</feature>
<dbReference type="Proteomes" id="UP000031967">
    <property type="component" value="Unassembled WGS sequence"/>
</dbReference>
<keyword evidence="10" id="KW-1185">Reference proteome</keyword>
<sequence length="409" mass="44327">MTSTAASEGREQPSLRDFFASRFVQAILLSGLFLQIGIWVRNFAILFYVTDLTGNDPNAVSLISVAEFLPIFLFSFIGGTFADRWRPKRTMVWCDLLSAVSVLLVLLTLLFGTWKAVFFATLVSSILSQFSQPSGMRLFKQHVHESQLQLGMSVYQTMMAVFMILGPSLGTLVYYNLGIDWAMGIMCGCFVLSAVTLMFLPPDRAEDRREQTHIAREMALGFKYVLSRRLLTMLGVNFAVAGLAIGLIMPMSIFLVTEHLGLDKSHLQWFTGINGAAMIVGGGLAMAFSKKASPQSMLAAGMAVSVVAIAAIGTTSSVAVALVAQFISGLVMPAIQIAINTLILQNTEDAFVGRVNGILNPLFMGAMVLTMSVAGLLKDAFSLSAIYLVSSGLFVLGVLVMLPMLRVKK</sequence>
<reference evidence="9 10" key="1">
    <citation type="submission" date="2014-12" db="EMBL/GenBank/DDBJ databases">
        <title>Draft genome sequence of Paenibacillus kamchatkensis strain B-2647.</title>
        <authorList>
            <person name="Karlyshev A.V."/>
            <person name="Kudryashova E.B."/>
        </authorList>
    </citation>
    <scope>NUCLEOTIDE SEQUENCE [LARGE SCALE GENOMIC DNA]</scope>
    <source>
        <strain evidence="9 10">VKM B-2647</strain>
    </source>
</reference>
<gene>
    <name evidence="9" type="ORF">SD70_09835</name>
</gene>
<organism evidence="9 10">
    <name type="scientific">Gordoniibacillus kamchatkensis</name>
    <dbReference type="NCBI Taxonomy" id="1590651"/>
    <lineage>
        <taxon>Bacteria</taxon>
        <taxon>Bacillati</taxon>
        <taxon>Bacillota</taxon>
        <taxon>Bacilli</taxon>
        <taxon>Bacillales</taxon>
        <taxon>Paenibacillaceae</taxon>
        <taxon>Gordoniibacillus</taxon>
    </lineage>
</organism>
<feature type="domain" description="Major facilitator superfamily (MFS) profile" evidence="8">
    <location>
        <begin position="23"/>
        <end position="409"/>
    </location>
</feature>
<feature type="transmembrane region" description="Helical" evidence="7">
    <location>
        <begin position="267"/>
        <end position="288"/>
    </location>
</feature>
<dbReference type="Pfam" id="PF07690">
    <property type="entry name" value="MFS_1"/>
    <property type="match status" value="1"/>
</dbReference>
<keyword evidence="4 7" id="KW-0812">Transmembrane</keyword>
<keyword evidence="2" id="KW-0813">Transport</keyword>
<keyword evidence="6 7" id="KW-0472">Membrane</keyword>
<feature type="transmembrane region" description="Helical" evidence="7">
    <location>
        <begin position="230"/>
        <end position="255"/>
    </location>
</feature>
<dbReference type="CDD" id="cd06173">
    <property type="entry name" value="MFS_MefA_like"/>
    <property type="match status" value="1"/>
</dbReference>
<dbReference type="PROSITE" id="PS50850">
    <property type="entry name" value="MFS"/>
    <property type="match status" value="1"/>
</dbReference>
<evidence type="ECO:0000313" key="10">
    <source>
        <dbReference type="Proteomes" id="UP000031967"/>
    </source>
</evidence>
<evidence type="ECO:0000256" key="2">
    <source>
        <dbReference type="ARBA" id="ARBA00022448"/>
    </source>
</evidence>
<feature type="transmembrane region" description="Helical" evidence="7">
    <location>
        <begin position="59"/>
        <end position="78"/>
    </location>
</feature>
<feature type="transmembrane region" description="Helical" evidence="7">
    <location>
        <begin position="383"/>
        <end position="405"/>
    </location>
</feature>
<comment type="subcellular location">
    <subcellularLocation>
        <location evidence="1">Cell membrane</location>
        <topology evidence="1">Multi-pass membrane protein</topology>
    </subcellularLocation>
</comment>
<protein>
    <submittedName>
        <fullName evidence="9">MFS transporter</fullName>
    </submittedName>
</protein>
<dbReference type="PANTHER" id="PTHR43266:SF8">
    <property type="entry name" value="MACROLIDE-EFFLUX PROTEIN"/>
    <property type="match status" value="1"/>
</dbReference>
<feature type="transmembrane region" description="Helical" evidence="7">
    <location>
        <begin position="300"/>
        <end position="320"/>
    </location>
</feature>
<evidence type="ECO:0000256" key="5">
    <source>
        <dbReference type="ARBA" id="ARBA00022989"/>
    </source>
</evidence>
<name>A0ABR5AJ55_9BACL</name>
<dbReference type="RefSeq" id="WP_041047382.1">
    <property type="nucleotide sequence ID" value="NZ_JXAK01000013.1"/>
</dbReference>
<dbReference type="SUPFAM" id="SSF103473">
    <property type="entry name" value="MFS general substrate transporter"/>
    <property type="match status" value="1"/>
</dbReference>
<proteinExistence type="predicted"/>
<evidence type="ECO:0000256" key="7">
    <source>
        <dbReference type="SAM" id="Phobius"/>
    </source>
</evidence>
<feature type="transmembrane region" description="Helical" evidence="7">
    <location>
        <begin position="154"/>
        <end position="175"/>
    </location>
</feature>
<evidence type="ECO:0000256" key="4">
    <source>
        <dbReference type="ARBA" id="ARBA00022692"/>
    </source>
</evidence>
<dbReference type="PANTHER" id="PTHR43266">
    <property type="entry name" value="MACROLIDE-EFFLUX PROTEIN"/>
    <property type="match status" value="1"/>
</dbReference>
<dbReference type="InterPro" id="IPR036259">
    <property type="entry name" value="MFS_trans_sf"/>
</dbReference>
<accession>A0ABR5AJ55</accession>
<dbReference type="InterPro" id="IPR011701">
    <property type="entry name" value="MFS"/>
</dbReference>